<evidence type="ECO:0000259" key="8">
    <source>
        <dbReference type="SMART" id="SM00079"/>
    </source>
</evidence>
<dbReference type="PANTHER" id="PTHR35936:SF17">
    <property type="entry name" value="ARGININE-BINDING EXTRACELLULAR PROTEIN ARTP"/>
    <property type="match status" value="1"/>
</dbReference>
<evidence type="ECO:0000256" key="4">
    <source>
        <dbReference type="ARBA" id="ARBA00022729"/>
    </source>
</evidence>
<gene>
    <name evidence="9" type="ORF">ABM479_35175</name>
</gene>
<geneLocation type="plasmid" evidence="9">
    <name>unnamed4</name>
</geneLocation>
<reference evidence="9" key="1">
    <citation type="submission" date="2024-06" db="EMBL/GenBank/DDBJ databases">
        <authorList>
            <person name="Li T."/>
            <person name="Gao R."/>
        </authorList>
    </citation>
    <scope>NUCLEOTIDE SEQUENCE</scope>
    <source>
        <strain evidence="9">ZPR3</strain>
        <plasmid evidence="9">unnamed4</plasmid>
    </source>
</reference>
<accession>A0AAU7S664</accession>
<keyword evidence="5" id="KW-0574">Periplasm</keyword>
<feature type="domain" description="Solute-binding protein family 3/N-terminal" evidence="7">
    <location>
        <begin position="30"/>
        <end position="278"/>
    </location>
</feature>
<dbReference type="GO" id="GO:0016020">
    <property type="term" value="C:membrane"/>
    <property type="evidence" value="ECO:0007669"/>
    <property type="project" value="InterPro"/>
</dbReference>
<keyword evidence="4 6" id="KW-0732">Signal</keyword>
<sequence>MRISKLNTLLAMLAGAMVLAGPAAAKDYKSVTFATDATYAPFEYKDASGNLMGFDIDLSKDLCSRVKMECPVIEQAWDGIIPSLVAGRYDAILAAMDINAEREKVISFTQPYIKTPVRFIAPKGNSLSEFKSGLDSLTLDDVSPEERAELDKLAAAFKGKKIGVQSSTTAESFVKEFLPDVELASYDTPDNMVLDLNSGRIDASLSTLARLKPLLEKPEGKDLAIFGPNMTGGPFGKGTGIGLRKEDGQLRDMLNKAIAEAVADGTIEKLSMKWLGFDGTPKQ</sequence>
<dbReference type="InterPro" id="IPR005768">
    <property type="entry name" value="Lys_Arg_Orn-bd"/>
</dbReference>
<evidence type="ECO:0000256" key="3">
    <source>
        <dbReference type="ARBA" id="ARBA00022448"/>
    </source>
</evidence>
<feature type="signal peptide" evidence="6">
    <location>
        <begin position="1"/>
        <end position="25"/>
    </location>
</feature>
<dbReference type="EMBL" id="CP157964">
    <property type="protein sequence ID" value="XBT97940.1"/>
    <property type="molecule type" value="Genomic_DNA"/>
</dbReference>
<dbReference type="InterPro" id="IPR001320">
    <property type="entry name" value="Iontro_rcpt_C"/>
</dbReference>
<feature type="chain" id="PRO_5043997658" evidence="6">
    <location>
        <begin position="26"/>
        <end position="283"/>
    </location>
</feature>
<dbReference type="InterPro" id="IPR001638">
    <property type="entry name" value="Solute-binding_3/MltF_N"/>
</dbReference>
<dbReference type="GO" id="GO:0030288">
    <property type="term" value="C:outer membrane-bounded periplasmic space"/>
    <property type="evidence" value="ECO:0007669"/>
    <property type="project" value="InterPro"/>
</dbReference>
<protein>
    <submittedName>
        <fullName evidence="9">Lysine/arginine/ornithine ABC transporter substrate-binding protein</fullName>
    </submittedName>
</protein>
<name>A0AAU7S664_9HYPH</name>
<keyword evidence="9" id="KW-0614">Plasmid</keyword>
<evidence type="ECO:0000256" key="2">
    <source>
        <dbReference type="ARBA" id="ARBA00010333"/>
    </source>
</evidence>
<dbReference type="SMART" id="SM00062">
    <property type="entry name" value="PBPb"/>
    <property type="match status" value="1"/>
</dbReference>
<dbReference type="NCBIfam" id="TIGR01096">
    <property type="entry name" value="3A0103s03R"/>
    <property type="match status" value="1"/>
</dbReference>
<dbReference type="SUPFAM" id="SSF53850">
    <property type="entry name" value="Periplasmic binding protein-like II"/>
    <property type="match status" value="1"/>
</dbReference>
<dbReference type="Pfam" id="PF00497">
    <property type="entry name" value="SBP_bac_3"/>
    <property type="match status" value="1"/>
</dbReference>
<organism evidence="9">
    <name type="scientific">Rhizobium sp. ZPR3</name>
    <dbReference type="NCBI Taxonomy" id="3158967"/>
    <lineage>
        <taxon>Bacteria</taxon>
        <taxon>Pseudomonadati</taxon>
        <taxon>Pseudomonadota</taxon>
        <taxon>Alphaproteobacteria</taxon>
        <taxon>Hyphomicrobiales</taxon>
        <taxon>Rhizobiaceae</taxon>
        <taxon>Rhizobium/Agrobacterium group</taxon>
        <taxon>Rhizobium</taxon>
    </lineage>
</organism>
<dbReference type="PANTHER" id="PTHR35936">
    <property type="entry name" value="MEMBRANE-BOUND LYTIC MUREIN TRANSGLYCOSYLASE F"/>
    <property type="match status" value="1"/>
</dbReference>
<evidence type="ECO:0000256" key="6">
    <source>
        <dbReference type="SAM" id="SignalP"/>
    </source>
</evidence>
<dbReference type="AlphaFoldDB" id="A0AAU7S664"/>
<evidence type="ECO:0000256" key="1">
    <source>
        <dbReference type="ARBA" id="ARBA00004418"/>
    </source>
</evidence>
<dbReference type="RefSeq" id="WP_349963198.1">
    <property type="nucleotide sequence ID" value="NZ_CP157964.1"/>
</dbReference>
<proteinExistence type="inferred from homology"/>
<dbReference type="GO" id="GO:0015276">
    <property type="term" value="F:ligand-gated monoatomic ion channel activity"/>
    <property type="evidence" value="ECO:0007669"/>
    <property type="project" value="InterPro"/>
</dbReference>
<dbReference type="Gene3D" id="3.40.190.10">
    <property type="entry name" value="Periplasmic binding protein-like II"/>
    <property type="match status" value="2"/>
</dbReference>
<dbReference type="SMART" id="SM00079">
    <property type="entry name" value="PBPe"/>
    <property type="match status" value="1"/>
</dbReference>
<comment type="subcellular location">
    <subcellularLocation>
        <location evidence="1">Periplasm</location>
    </subcellularLocation>
</comment>
<feature type="domain" description="Ionotropic glutamate receptor C-terminal" evidence="8">
    <location>
        <begin position="30"/>
        <end position="277"/>
    </location>
</feature>
<evidence type="ECO:0000256" key="5">
    <source>
        <dbReference type="ARBA" id="ARBA00022764"/>
    </source>
</evidence>
<evidence type="ECO:0000259" key="7">
    <source>
        <dbReference type="SMART" id="SM00062"/>
    </source>
</evidence>
<comment type="similarity">
    <text evidence="2">Belongs to the bacterial solute-binding protein 3 family.</text>
</comment>
<keyword evidence="3" id="KW-0813">Transport</keyword>
<evidence type="ECO:0000313" key="9">
    <source>
        <dbReference type="EMBL" id="XBT97940.1"/>
    </source>
</evidence>